<keyword evidence="2" id="KW-1185">Reference proteome</keyword>
<dbReference type="EMBL" id="CP000472">
    <property type="protein sequence ID" value="ACJ27343.1"/>
    <property type="molecule type" value="Genomic_DNA"/>
</dbReference>
<dbReference type="KEGG" id="swp:swp_0515"/>
<protein>
    <submittedName>
        <fullName evidence="1">Uncharacterized protein</fullName>
    </submittedName>
</protein>
<dbReference type="STRING" id="225849.swp_0515"/>
<dbReference type="HOGENOM" id="CLU_3391291_0_0_6"/>
<reference evidence="1 2" key="1">
    <citation type="journal article" date="2008" name="PLoS ONE">
        <title>Environmental adaptation: genomic analysis of the piezotolerant and psychrotolerant deep-sea iron reducing bacterium Shewanella piezotolerans WP3.</title>
        <authorList>
            <person name="Wang F."/>
            <person name="Wang J."/>
            <person name="Jian H."/>
            <person name="Zhang B."/>
            <person name="Li S."/>
            <person name="Wang F."/>
            <person name="Zeng X."/>
            <person name="Gao L."/>
            <person name="Bartlett D.H."/>
            <person name="Yu J."/>
            <person name="Hu S."/>
            <person name="Xiao X."/>
        </authorList>
    </citation>
    <scope>NUCLEOTIDE SEQUENCE [LARGE SCALE GENOMIC DNA]</scope>
    <source>
        <strain evidence="2">WP3 / JCM 13877</strain>
    </source>
</reference>
<dbReference type="AlphaFoldDB" id="B8CI67"/>
<organism evidence="1 2">
    <name type="scientific">Shewanella piezotolerans (strain WP3 / JCM 13877)</name>
    <dbReference type="NCBI Taxonomy" id="225849"/>
    <lineage>
        <taxon>Bacteria</taxon>
        <taxon>Pseudomonadati</taxon>
        <taxon>Pseudomonadota</taxon>
        <taxon>Gammaproteobacteria</taxon>
        <taxon>Alteromonadales</taxon>
        <taxon>Shewanellaceae</taxon>
        <taxon>Shewanella</taxon>
    </lineage>
</organism>
<gene>
    <name evidence="1" type="ordered locus">swp_0515</name>
</gene>
<dbReference type="Proteomes" id="UP000000753">
    <property type="component" value="Chromosome"/>
</dbReference>
<accession>B8CI67</accession>
<sequence>MVKLLMQLVSVIALDPSAMAVSNDTIRTLNRV</sequence>
<name>B8CI67_SHEPW</name>
<evidence type="ECO:0000313" key="1">
    <source>
        <dbReference type="EMBL" id="ACJ27343.1"/>
    </source>
</evidence>
<evidence type="ECO:0000313" key="2">
    <source>
        <dbReference type="Proteomes" id="UP000000753"/>
    </source>
</evidence>
<proteinExistence type="predicted"/>